<feature type="region of interest" description="Disordered" evidence="5">
    <location>
        <begin position="75"/>
        <end position="99"/>
    </location>
</feature>
<keyword evidence="2" id="KW-0547">Nucleotide-binding</keyword>
<evidence type="ECO:0000313" key="7">
    <source>
        <dbReference type="EMBL" id="MEQ2254348.1"/>
    </source>
</evidence>
<feature type="domain" description="Diacylglycerol kinase accessory" evidence="6">
    <location>
        <begin position="1"/>
        <end position="165"/>
    </location>
</feature>
<dbReference type="InterPro" id="IPR037607">
    <property type="entry name" value="DGK"/>
</dbReference>
<organism evidence="7 8">
    <name type="scientific">Ilyodon furcidens</name>
    <name type="common">goldbreast splitfin</name>
    <dbReference type="NCBI Taxonomy" id="33524"/>
    <lineage>
        <taxon>Eukaryota</taxon>
        <taxon>Metazoa</taxon>
        <taxon>Chordata</taxon>
        <taxon>Craniata</taxon>
        <taxon>Vertebrata</taxon>
        <taxon>Euteleostomi</taxon>
        <taxon>Actinopterygii</taxon>
        <taxon>Neopterygii</taxon>
        <taxon>Teleostei</taxon>
        <taxon>Neoteleostei</taxon>
        <taxon>Acanthomorphata</taxon>
        <taxon>Ovalentaria</taxon>
        <taxon>Atherinomorphae</taxon>
        <taxon>Cyprinodontiformes</taxon>
        <taxon>Goodeidae</taxon>
        <taxon>Ilyodon</taxon>
    </lineage>
</organism>
<dbReference type="InterPro" id="IPR000756">
    <property type="entry name" value="Diacylglycerol_kin_accessory"/>
</dbReference>
<dbReference type="PANTHER" id="PTHR11255">
    <property type="entry name" value="DIACYLGLYCEROL KINASE"/>
    <property type="match status" value="1"/>
</dbReference>
<keyword evidence="4" id="KW-0067">ATP-binding</keyword>
<dbReference type="Pfam" id="PF00609">
    <property type="entry name" value="DAGK_acc"/>
    <property type="match status" value="1"/>
</dbReference>
<evidence type="ECO:0000313" key="8">
    <source>
        <dbReference type="Proteomes" id="UP001482620"/>
    </source>
</evidence>
<evidence type="ECO:0000256" key="1">
    <source>
        <dbReference type="ARBA" id="ARBA00022679"/>
    </source>
</evidence>
<evidence type="ECO:0000259" key="6">
    <source>
        <dbReference type="SMART" id="SM00045"/>
    </source>
</evidence>
<dbReference type="Proteomes" id="UP001482620">
    <property type="component" value="Unassembled WGS sequence"/>
</dbReference>
<gene>
    <name evidence="7" type="ORF">ILYODFUR_002873</name>
</gene>
<name>A0ABV0VCA2_9TELE</name>
<comment type="caution">
    <text evidence="7">The sequence shown here is derived from an EMBL/GenBank/DDBJ whole genome shotgun (WGS) entry which is preliminary data.</text>
</comment>
<evidence type="ECO:0000256" key="2">
    <source>
        <dbReference type="ARBA" id="ARBA00022741"/>
    </source>
</evidence>
<keyword evidence="1" id="KW-0808">Transferase</keyword>
<feature type="compositionally biased region" description="Basic residues" evidence="5">
    <location>
        <begin position="81"/>
        <end position="95"/>
    </location>
</feature>
<proteinExistence type="predicted"/>
<keyword evidence="8" id="KW-1185">Reference proteome</keyword>
<dbReference type="Gene3D" id="2.60.200.40">
    <property type="match status" value="1"/>
</dbReference>
<dbReference type="InterPro" id="IPR016064">
    <property type="entry name" value="NAD/diacylglycerol_kinase_sf"/>
</dbReference>
<dbReference type="SUPFAM" id="SSF111331">
    <property type="entry name" value="NAD kinase/diacylglycerol kinase-like"/>
    <property type="match status" value="1"/>
</dbReference>
<dbReference type="PANTHER" id="PTHR11255:SF32">
    <property type="entry name" value="DIACYLGLYCEROL KINASE BETA"/>
    <property type="match status" value="1"/>
</dbReference>
<accession>A0ABV0VCA2</accession>
<dbReference type="SMART" id="SM00045">
    <property type="entry name" value="DAGKa"/>
    <property type="match status" value="1"/>
</dbReference>
<evidence type="ECO:0000256" key="5">
    <source>
        <dbReference type="SAM" id="MobiDB-lite"/>
    </source>
</evidence>
<sequence>MTQYVTNETNDSMLHRTKNKLWYFEFGTSETFSATCKKLHDFLEVECDGVTLDLSSISLEGIAILNIPSMHGGSNLWGESRKRRGQRKTGKKHQEKRTPVVDPKELMFAVQDLSDQFLEVVGLEGAMEMGQIYTGLKSAGRRLAQCSSVTIRTTKSLPMQIDGEPWMQTPCTIQIVHKNQAHMLMGMPQGRSFFSSILRRTRSESKD</sequence>
<keyword evidence="3" id="KW-0418">Kinase</keyword>
<protein>
    <recommendedName>
        <fullName evidence="6">Diacylglycerol kinase accessory domain-containing protein</fullName>
    </recommendedName>
</protein>
<dbReference type="EMBL" id="JAHRIQ010104410">
    <property type="protein sequence ID" value="MEQ2254348.1"/>
    <property type="molecule type" value="Genomic_DNA"/>
</dbReference>
<reference evidence="7 8" key="1">
    <citation type="submission" date="2021-06" db="EMBL/GenBank/DDBJ databases">
        <authorList>
            <person name="Palmer J.M."/>
        </authorList>
    </citation>
    <scope>NUCLEOTIDE SEQUENCE [LARGE SCALE GENOMIC DNA]</scope>
    <source>
        <strain evidence="8">if_2019</strain>
        <tissue evidence="7">Muscle</tissue>
    </source>
</reference>
<evidence type="ECO:0000256" key="3">
    <source>
        <dbReference type="ARBA" id="ARBA00022777"/>
    </source>
</evidence>
<evidence type="ECO:0000256" key="4">
    <source>
        <dbReference type="ARBA" id="ARBA00022840"/>
    </source>
</evidence>